<sequence length="336" mass="38322">MKSSLKYLALTFWCVSTFSCAEEGKKQLGTASIPIVAEEPELQPIATNTHNKASYEQMAKMCKEYWAEWNKLNASKADYFEKHVLAKALANPDLPEQNKKFLLALKEYLRQTPAEERQILAPDQLLFPIFRLAEGELGVIGSPIHDTSSNSFEDISKERSLLNRYGIKTEVLTNTEPKLVYHKSFADTLFKRLNTSVYTFTAQKSVKTQLQNFGTYTGECLEYYNYLLDPTPFNSNDRILFGSKYNLELVYKIYPEIDAVFINQLKPDCGDCPSSFDQEKTFASLKGVEGLYFVYADTFPLNNKLETPSRGLLMKMGNKVVYLWHDEIDLIGCSCI</sequence>
<keyword evidence="1" id="KW-0732">Signal</keyword>
<feature type="signal peptide" evidence="1">
    <location>
        <begin position="1"/>
        <end position="21"/>
    </location>
</feature>
<comment type="caution">
    <text evidence="2">The sequence shown here is derived from an EMBL/GenBank/DDBJ whole genome shotgun (WGS) entry which is preliminary data.</text>
</comment>
<dbReference type="EMBL" id="JACXAJ010000003">
    <property type="protein sequence ID" value="MBD1397411.1"/>
    <property type="molecule type" value="Genomic_DNA"/>
</dbReference>
<dbReference type="Proteomes" id="UP000625551">
    <property type="component" value="Unassembled WGS sequence"/>
</dbReference>
<evidence type="ECO:0000313" key="2">
    <source>
        <dbReference type="EMBL" id="MBD1397411.1"/>
    </source>
</evidence>
<evidence type="ECO:0000256" key="1">
    <source>
        <dbReference type="SAM" id="SignalP"/>
    </source>
</evidence>
<gene>
    <name evidence="2" type="ORF">H9Q13_09560</name>
</gene>
<name>A0ABR7XHH4_9BACT</name>
<reference evidence="2 3" key="1">
    <citation type="submission" date="2020-09" db="EMBL/GenBank/DDBJ databases">
        <title>Genome sequencing and assembly of Pontibacter sp.</title>
        <authorList>
            <person name="Chhetri G."/>
        </authorList>
    </citation>
    <scope>NUCLEOTIDE SEQUENCE [LARGE SCALE GENOMIC DNA]</scope>
    <source>
        <strain evidence="2 3">JH31</strain>
    </source>
</reference>
<keyword evidence="3" id="KW-1185">Reference proteome</keyword>
<protein>
    <submittedName>
        <fullName evidence="2">Uncharacterized protein</fullName>
    </submittedName>
</protein>
<proteinExistence type="predicted"/>
<accession>A0ABR7XHH4</accession>
<dbReference type="RefSeq" id="WP_191183566.1">
    <property type="nucleotide sequence ID" value="NZ_JACXAJ010000003.1"/>
</dbReference>
<feature type="chain" id="PRO_5047327762" evidence="1">
    <location>
        <begin position="22"/>
        <end position="336"/>
    </location>
</feature>
<dbReference type="PROSITE" id="PS51257">
    <property type="entry name" value="PROKAR_LIPOPROTEIN"/>
    <property type="match status" value="1"/>
</dbReference>
<evidence type="ECO:0000313" key="3">
    <source>
        <dbReference type="Proteomes" id="UP000625551"/>
    </source>
</evidence>
<organism evidence="2 3">
    <name type="scientific">Pontibacter aquaedesilientis</name>
    <dbReference type="NCBI Taxonomy" id="2766980"/>
    <lineage>
        <taxon>Bacteria</taxon>
        <taxon>Pseudomonadati</taxon>
        <taxon>Bacteroidota</taxon>
        <taxon>Cytophagia</taxon>
        <taxon>Cytophagales</taxon>
        <taxon>Hymenobacteraceae</taxon>
        <taxon>Pontibacter</taxon>
    </lineage>
</organism>